<evidence type="ECO:0008006" key="9">
    <source>
        <dbReference type="Google" id="ProtNLM"/>
    </source>
</evidence>
<gene>
    <name evidence="7" type="ORF">OH76DRAFT_1351873</name>
</gene>
<organism evidence="7 8">
    <name type="scientific">Lentinus brumalis</name>
    <dbReference type="NCBI Taxonomy" id="2498619"/>
    <lineage>
        <taxon>Eukaryota</taxon>
        <taxon>Fungi</taxon>
        <taxon>Dikarya</taxon>
        <taxon>Basidiomycota</taxon>
        <taxon>Agaricomycotina</taxon>
        <taxon>Agaricomycetes</taxon>
        <taxon>Polyporales</taxon>
        <taxon>Polyporaceae</taxon>
        <taxon>Lentinus</taxon>
    </lineage>
</organism>
<keyword evidence="2 6" id="KW-0812">Transmembrane</keyword>
<proteinExistence type="predicted"/>
<evidence type="ECO:0000256" key="6">
    <source>
        <dbReference type="SAM" id="Phobius"/>
    </source>
</evidence>
<keyword evidence="3 6" id="KW-1133">Transmembrane helix</keyword>
<feature type="region of interest" description="Disordered" evidence="5">
    <location>
        <begin position="1"/>
        <end position="35"/>
    </location>
</feature>
<feature type="transmembrane region" description="Helical" evidence="6">
    <location>
        <begin position="192"/>
        <end position="213"/>
    </location>
</feature>
<dbReference type="GO" id="GO:0016020">
    <property type="term" value="C:membrane"/>
    <property type="evidence" value="ECO:0007669"/>
    <property type="project" value="UniProtKB-SubCell"/>
</dbReference>
<dbReference type="EMBL" id="KZ857409">
    <property type="protein sequence ID" value="RDX48860.1"/>
    <property type="molecule type" value="Genomic_DNA"/>
</dbReference>
<dbReference type="Pfam" id="PF00335">
    <property type="entry name" value="Tetraspanin"/>
    <property type="match status" value="1"/>
</dbReference>
<evidence type="ECO:0000256" key="1">
    <source>
        <dbReference type="ARBA" id="ARBA00004141"/>
    </source>
</evidence>
<feature type="transmembrane region" description="Helical" evidence="6">
    <location>
        <begin position="120"/>
        <end position="149"/>
    </location>
</feature>
<name>A0A371D8L5_9APHY</name>
<keyword evidence="8" id="KW-1185">Reference proteome</keyword>
<evidence type="ECO:0000256" key="2">
    <source>
        <dbReference type="ARBA" id="ARBA00022692"/>
    </source>
</evidence>
<evidence type="ECO:0000256" key="5">
    <source>
        <dbReference type="SAM" id="MobiDB-lite"/>
    </source>
</evidence>
<dbReference type="Proteomes" id="UP000256964">
    <property type="component" value="Unassembled WGS sequence"/>
</dbReference>
<dbReference type="STRING" id="139420.A0A371D8L5"/>
<evidence type="ECO:0000256" key="3">
    <source>
        <dbReference type="ARBA" id="ARBA00022989"/>
    </source>
</evidence>
<dbReference type="InterPro" id="IPR018499">
    <property type="entry name" value="Tetraspanin/Peripherin"/>
</dbReference>
<reference evidence="7 8" key="1">
    <citation type="journal article" date="2018" name="Biotechnol. Biofuels">
        <title>Integrative visual omics of the white-rot fungus Polyporus brumalis exposes the biotechnological potential of its oxidative enzymes for delignifying raw plant biomass.</title>
        <authorList>
            <person name="Miyauchi S."/>
            <person name="Rancon A."/>
            <person name="Drula E."/>
            <person name="Hage H."/>
            <person name="Chaduli D."/>
            <person name="Favel A."/>
            <person name="Grisel S."/>
            <person name="Henrissat B."/>
            <person name="Herpoel-Gimbert I."/>
            <person name="Ruiz-Duenas F.J."/>
            <person name="Chevret D."/>
            <person name="Hainaut M."/>
            <person name="Lin J."/>
            <person name="Wang M."/>
            <person name="Pangilinan J."/>
            <person name="Lipzen A."/>
            <person name="Lesage-Meessen L."/>
            <person name="Navarro D."/>
            <person name="Riley R."/>
            <person name="Grigoriev I.V."/>
            <person name="Zhou S."/>
            <person name="Raouche S."/>
            <person name="Rosso M.N."/>
        </authorList>
    </citation>
    <scope>NUCLEOTIDE SEQUENCE [LARGE SCALE GENOMIC DNA]</scope>
    <source>
        <strain evidence="7 8">BRFM 1820</strain>
    </source>
</reference>
<comment type="subcellular location">
    <subcellularLocation>
        <location evidence="1">Membrane</location>
        <topology evidence="1">Multi-pass membrane protein</topology>
    </subcellularLocation>
</comment>
<feature type="compositionally biased region" description="Pro residues" evidence="5">
    <location>
        <begin position="1"/>
        <end position="11"/>
    </location>
</feature>
<protein>
    <recommendedName>
        <fullName evidence="9">Tetraspanin Tsp2</fullName>
    </recommendedName>
</protein>
<accession>A0A371D8L5</accession>
<evidence type="ECO:0000256" key="4">
    <source>
        <dbReference type="ARBA" id="ARBA00023136"/>
    </source>
</evidence>
<feature type="transmembrane region" description="Helical" evidence="6">
    <location>
        <begin position="161"/>
        <end position="185"/>
    </location>
</feature>
<dbReference type="OrthoDB" id="2156690at2759"/>
<evidence type="ECO:0000313" key="8">
    <source>
        <dbReference type="Proteomes" id="UP000256964"/>
    </source>
</evidence>
<feature type="transmembrane region" description="Helical" evidence="6">
    <location>
        <begin position="284"/>
        <end position="308"/>
    </location>
</feature>
<dbReference type="AlphaFoldDB" id="A0A371D8L5"/>
<keyword evidence="4 6" id="KW-0472">Membrane</keyword>
<sequence>MPSLRPRPPAGPRTDSENSTHSYKSEEGTAVTHSHPSICLHTPALSEAASGARARIPTAIKDKRPLLVSKFSTSDKFTQKFPRPRAMRGLSVSDVRAPSILEEGEDIVIERVDRWTLHKWSLVASVCTVFVYGTAGLVCAVLTFFGAWPGADVMYVADYDLLVLLTLASSILLFTALVGLCGTLLNSRPLLAIYTLLLWPAFFSLLALGYPSYKRYSFALDRKVSRAWSEWYTPLGRLAIQDALACCGFANALHEAVPSARCYPRTPLPGCKGPLWRFEKGNLATVWSTIFSLVPLHIVNMFVALLCANHVTRMFGKGIMPQRYRLNADDVRADAEVLLKAMGGLRPVARPGFARASSSAAFREDKSYDNSDLRRWDAQSKASSRARRR</sequence>
<feature type="region of interest" description="Disordered" evidence="5">
    <location>
        <begin position="356"/>
        <end position="389"/>
    </location>
</feature>
<feature type="compositionally biased region" description="Basic and acidic residues" evidence="5">
    <location>
        <begin position="362"/>
        <end position="378"/>
    </location>
</feature>
<evidence type="ECO:0000313" key="7">
    <source>
        <dbReference type="EMBL" id="RDX48860.1"/>
    </source>
</evidence>
<feature type="compositionally biased region" description="Basic and acidic residues" evidence="5">
    <location>
        <begin position="14"/>
        <end position="27"/>
    </location>
</feature>